<protein>
    <recommendedName>
        <fullName evidence="3">Type I phosphodiesterase/nucleotide pyrophosphatase</fullName>
    </recommendedName>
</protein>
<sequence length="268" mass="30130">MYNSISMTRMASSIAYAMGAEAPRQADPAIPLVTDMVDEVLNGGKADRVLIYNPDCIGLWMYQKYTEDLAPVLHATQLALPIATVAPSWTPVCFGSMYTGVSPDVHGIKGYVKPVITVDSLFDSLPRSGKKVALVTVAKSSMAMVYLNREIDYYIEEYDDAVTEKALELIQKDQYDLIVVYNQEYDDMIHRTQPESPEAMAAFHHHIDAFDRLTKCVKANWADHDTMVVWASDHGNHMNDQDHGAHGEDCPRDINVMHYYGIYPKKHP</sequence>
<gene>
    <name evidence="1" type="ORF">MM59RIKEN_02140</name>
</gene>
<dbReference type="Gene3D" id="3.40.720.10">
    <property type="entry name" value="Alkaline Phosphatase, subunit A"/>
    <property type="match status" value="1"/>
</dbReference>
<dbReference type="EMBL" id="AP023420">
    <property type="protein sequence ID" value="BCK82895.1"/>
    <property type="molecule type" value="Genomic_DNA"/>
</dbReference>
<dbReference type="AlphaFoldDB" id="A0A810Q8D1"/>
<keyword evidence="2" id="KW-1185">Reference proteome</keyword>
<dbReference type="InterPro" id="IPR017850">
    <property type="entry name" value="Alkaline_phosphatase_core_sf"/>
</dbReference>
<proteinExistence type="predicted"/>
<evidence type="ECO:0008006" key="3">
    <source>
        <dbReference type="Google" id="ProtNLM"/>
    </source>
</evidence>
<dbReference type="Proteomes" id="UP000679848">
    <property type="component" value="Chromosome"/>
</dbReference>
<accession>A0A810Q8D1</accession>
<dbReference type="RefSeq" id="WP_213542492.1">
    <property type="nucleotide sequence ID" value="NZ_AP023420.1"/>
</dbReference>
<name>A0A810Q8D1_9FIRM</name>
<evidence type="ECO:0000313" key="2">
    <source>
        <dbReference type="Proteomes" id="UP000679848"/>
    </source>
</evidence>
<reference evidence="1" key="1">
    <citation type="submission" date="2020-09" db="EMBL/GenBank/DDBJ databases">
        <title>New species isolated from human feces.</title>
        <authorList>
            <person name="Kitahara M."/>
            <person name="Shigeno Y."/>
            <person name="Shime M."/>
            <person name="Matsumoto Y."/>
            <person name="Nakamura S."/>
            <person name="Motooka D."/>
            <person name="Fukuoka S."/>
            <person name="Nishikawa H."/>
            <person name="Benno Y."/>
        </authorList>
    </citation>
    <scope>NUCLEOTIDE SEQUENCE</scope>
    <source>
        <strain evidence="1">MM59</strain>
    </source>
</reference>
<dbReference type="KEGG" id="pfaa:MM59RIKEN_02140"/>
<dbReference type="SUPFAM" id="SSF53649">
    <property type="entry name" value="Alkaline phosphatase-like"/>
    <property type="match status" value="1"/>
</dbReference>
<evidence type="ECO:0000313" key="1">
    <source>
        <dbReference type="EMBL" id="BCK82895.1"/>
    </source>
</evidence>
<organism evidence="1 2">
    <name type="scientific">Pusillibacter faecalis</name>
    <dbReference type="NCBI Taxonomy" id="2714358"/>
    <lineage>
        <taxon>Bacteria</taxon>
        <taxon>Bacillati</taxon>
        <taxon>Bacillota</taxon>
        <taxon>Clostridia</taxon>
        <taxon>Eubacteriales</taxon>
        <taxon>Oscillospiraceae</taxon>
        <taxon>Pusillibacter</taxon>
    </lineage>
</organism>
<dbReference type="InterPro" id="IPR002591">
    <property type="entry name" value="Phosphodiest/P_Trfase"/>
</dbReference>
<dbReference type="Pfam" id="PF01663">
    <property type="entry name" value="Phosphodiest"/>
    <property type="match status" value="1"/>
</dbReference>